<comment type="caution">
    <text evidence="2">The sequence shown here is derived from an EMBL/GenBank/DDBJ whole genome shotgun (WGS) entry which is preliminary data.</text>
</comment>
<dbReference type="Proteomes" id="UP000235965">
    <property type="component" value="Unassembled WGS sequence"/>
</dbReference>
<dbReference type="GO" id="GO:0005938">
    <property type="term" value="C:cell cortex"/>
    <property type="evidence" value="ECO:0007669"/>
    <property type="project" value="TreeGrafter"/>
</dbReference>
<dbReference type="AlphaFoldDB" id="A0A2J7R7N5"/>
<dbReference type="EMBL" id="NEVH01006727">
    <property type="protein sequence ID" value="PNF36843.1"/>
    <property type="molecule type" value="Genomic_DNA"/>
</dbReference>
<dbReference type="PANTHER" id="PTHR14149:SF14">
    <property type="entry name" value="CALPONIN-HOMOLOGY (CH) DOMAIN-CONTAINING PROTEIN"/>
    <property type="match status" value="1"/>
</dbReference>
<evidence type="ECO:0000313" key="2">
    <source>
        <dbReference type="EMBL" id="PNF36843.1"/>
    </source>
</evidence>
<evidence type="ECO:0000259" key="1">
    <source>
        <dbReference type="PROSITE" id="PS50021"/>
    </source>
</evidence>
<keyword evidence="3" id="KW-1185">Reference proteome</keyword>
<evidence type="ECO:0000313" key="3">
    <source>
        <dbReference type="Proteomes" id="UP000235965"/>
    </source>
</evidence>
<feature type="domain" description="Calponin-homology (CH)" evidence="1">
    <location>
        <begin position="14"/>
        <end position="129"/>
    </location>
</feature>
<dbReference type="GO" id="GO:1903479">
    <property type="term" value="P:mitotic actomyosin contractile ring assembly actin filament organization"/>
    <property type="evidence" value="ECO:0007669"/>
    <property type="project" value="TreeGrafter"/>
</dbReference>
<dbReference type="Gene3D" id="1.10.418.10">
    <property type="entry name" value="Calponin-like domain"/>
    <property type="match status" value="1"/>
</dbReference>
<dbReference type="GO" id="GO:0005096">
    <property type="term" value="F:GTPase activator activity"/>
    <property type="evidence" value="ECO:0007669"/>
    <property type="project" value="TreeGrafter"/>
</dbReference>
<dbReference type="FunFam" id="1.10.418.10:FF:000013">
    <property type="entry name" value="IQ motif containing GTPase activating protein 1"/>
    <property type="match status" value="1"/>
</dbReference>
<dbReference type="PANTHER" id="PTHR14149">
    <property type="entry name" value="RAS GTPASE-ACTIVATING PROTEIN WITH IQ MOTIF"/>
    <property type="match status" value="1"/>
</dbReference>
<proteinExistence type="predicted"/>
<dbReference type="GO" id="GO:0051015">
    <property type="term" value="F:actin filament binding"/>
    <property type="evidence" value="ECO:0007669"/>
    <property type="project" value="TreeGrafter"/>
</dbReference>
<feature type="non-terminal residue" evidence="2">
    <location>
        <position position="239"/>
    </location>
</feature>
<dbReference type="InParanoid" id="A0A2J7R7N5"/>
<dbReference type="Pfam" id="PF00307">
    <property type="entry name" value="CH"/>
    <property type="match status" value="1"/>
</dbReference>
<dbReference type="InterPro" id="IPR036872">
    <property type="entry name" value="CH_dom_sf"/>
</dbReference>
<protein>
    <recommendedName>
        <fullName evidence="1">Calponin-homology (CH) domain-containing protein</fullName>
    </recommendedName>
</protein>
<dbReference type="InterPro" id="IPR001715">
    <property type="entry name" value="CH_dom"/>
</dbReference>
<sequence length="239" mass="27146">MDAIRQRNVAYEYLCHLEEAKKWMEAVLKEELPTTTELEENLRNGVFLARLGNIVAPGTVPLTKIYDIDQKLFRAVGLQFRHTDNINYWLKSLEAVSLPTTFHPETTDVYDKKNMPRVIYCLHALSTHLFKLGKAPMIQDLYGKVNFTDEEINAVGLELKKYGIQMPAFRKIGGLLANELGADTAVLHAAIIAINEAIDRKDPSEILKCLSNPAARLQHLYPPYAAFYQEDMKNAKLNK</sequence>
<dbReference type="GO" id="GO:0005516">
    <property type="term" value="F:calmodulin binding"/>
    <property type="evidence" value="ECO:0007669"/>
    <property type="project" value="TreeGrafter"/>
</dbReference>
<gene>
    <name evidence="2" type="ORF">B7P43_G08858</name>
</gene>
<reference evidence="2 3" key="1">
    <citation type="submission" date="2017-12" db="EMBL/GenBank/DDBJ databases">
        <title>Hemimetabolous genomes reveal molecular basis of termite eusociality.</title>
        <authorList>
            <person name="Harrison M.C."/>
            <person name="Jongepier E."/>
            <person name="Robertson H.M."/>
            <person name="Arning N."/>
            <person name="Bitard-Feildel T."/>
            <person name="Chao H."/>
            <person name="Childers C.P."/>
            <person name="Dinh H."/>
            <person name="Doddapaneni H."/>
            <person name="Dugan S."/>
            <person name="Gowin J."/>
            <person name="Greiner C."/>
            <person name="Han Y."/>
            <person name="Hu H."/>
            <person name="Hughes D.S.T."/>
            <person name="Huylmans A.-K."/>
            <person name="Kemena C."/>
            <person name="Kremer L.P.M."/>
            <person name="Lee S.L."/>
            <person name="Lopez-Ezquerra A."/>
            <person name="Mallet L."/>
            <person name="Monroy-Kuhn J.M."/>
            <person name="Moser A."/>
            <person name="Murali S.C."/>
            <person name="Muzny D.M."/>
            <person name="Otani S."/>
            <person name="Piulachs M.-D."/>
            <person name="Poelchau M."/>
            <person name="Qu J."/>
            <person name="Schaub F."/>
            <person name="Wada-Katsumata A."/>
            <person name="Worley K.C."/>
            <person name="Xie Q."/>
            <person name="Ylla G."/>
            <person name="Poulsen M."/>
            <person name="Gibbs R.A."/>
            <person name="Schal C."/>
            <person name="Richards S."/>
            <person name="Belles X."/>
            <person name="Korb J."/>
            <person name="Bornberg-Bauer E."/>
        </authorList>
    </citation>
    <scope>NUCLEOTIDE SEQUENCE [LARGE SCALE GENOMIC DNA]</scope>
    <source>
        <tissue evidence="2">Whole body</tissue>
    </source>
</reference>
<dbReference type="SMART" id="SM00033">
    <property type="entry name" value="CH"/>
    <property type="match status" value="1"/>
</dbReference>
<dbReference type="OrthoDB" id="775356at2759"/>
<dbReference type="STRING" id="105785.A0A2J7R7N5"/>
<dbReference type="SUPFAM" id="SSF47576">
    <property type="entry name" value="Calponin-homology domain, CH-domain"/>
    <property type="match status" value="1"/>
</dbReference>
<accession>A0A2J7R7N5</accession>
<name>A0A2J7R7N5_9NEOP</name>
<dbReference type="PROSITE" id="PS50021">
    <property type="entry name" value="CH"/>
    <property type="match status" value="1"/>
</dbReference>
<organism evidence="2 3">
    <name type="scientific">Cryptotermes secundus</name>
    <dbReference type="NCBI Taxonomy" id="105785"/>
    <lineage>
        <taxon>Eukaryota</taxon>
        <taxon>Metazoa</taxon>
        <taxon>Ecdysozoa</taxon>
        <taxon>Arthropoda</taxon>
        <taxon>Hexapoda</taxon>
        <taxon>Insecta</taxon>
        <taxon>Pterygota</taxon>
        <taxon>Neoptera</taxon>
        <taxon>Polyneoptera</taxon>
        <taxon>Dictyoptera</taxon>
        <taxon>Blattodea</taxon>
        <taxon>Blattoidea</taxon>
        <taxon>Termitoidae</taxon>
        <taxon>Kalotermitidae</taxon>
        <taxon>Cryptotermitinae</taxon>
        <taxon>Cryptotermes</taxon>
    </lineage>
</organism>